<feature type="domain" description="Cytosolic endo-beta-N-acetylglucosaminidase TIM barrel" evidence="1">
    <location>
        <begin position="115"/>
        <end position="422"/>
    </location>
</feature>
<proteinExistence type="predicted"/>
<dbReference type="InterPro" id="IPR032979">
    <property type="entry name" value="ENGase"/>
</dbReference>
<protein>
    <recommendedName>
        <fullName evidence="1">Cytosolic endo-beta-N-acetylglucosaminidase TIM barrel domain-containing protein</fullName>
    </recommendedName>
</protein>
<organism evidence="2 3">
    <name type="scientific">Imshaugia aleurites</name>
    <dbReference type="NCBI Taxonomy" id="172621"/>
    <lineage>
        <taxon>Eukaryota</taxon>
        <taxon>Fungi</taxon>
        <taxon>Dikarya</taxon>
        <taxon>Ascomycota</taxon>
        <taxon>Pezizomycotina</taxon>
        <taxon>Lecanoromycetes</taxon>
        <taxon>OSLEUM clade</taxon>
        <taxon>Lecanoromycetidae</taxon>
        <taxon>Lecanorales</taxon>
        <taxon>Lecanorineae</taxon>
        <taxon>Parmeliaceae</taxon>
        <taxon>Imshaugia</taxon>
    </lineage>
</organism>
<dbReference type="OrthoDB" id="284473at2759"/>
<gene>
    <name evidence="2" type="ORF">IMSHALPRED_007786</name>
</gene>
<keyword evidence="3" id="KW-1185">Reference proteome</keyword>
<name>A0A8H3II61_9LECA</name>
<comment type="caution">
    <text evidence="2">The sequence shown here is derived from an EMBL/GenBank/DDBJ whole genome shotgun (WGS) entry which is preliminary data.</text>
</comment>
<dbReference type="AlphaFoldDB" id="A0A8H3II61"/>
<dbReference type="PANTHER" id="PTHR13246">
    <property type="entry name" value="ENDO BETA N-ACETYLGLUCOSAMINIDASE"/>
    <property type="match status" value="1"/>
</dbReference>
<dbReference type="Proteomes" id="UP000664534">
    <property type="component" value="Unassembled WGS sequence"/>
</dbReference>
<sequence length="730" mass="81179">MYSIGFPGWKKIGWHVGKRLRDIINPPADTGPSREERRAQRLRDALRGLVYFDDFDELEAWCIENVDPVQKANMPLLKRSATQTHDHIGPTTLVLLCHDYGGGYHDYETVRPSPLKDKLYACNYHQYVDTFVYFSHKLVCVPPPTWINTMHRNGVKVLGTFIVEPGSAHVERMLDQVNGEFIVAKQLAAMADVFGFDGWLLNIELEFPRSTRDLTKKLCALIRSLKRLLGPAGNVIWYDALSTNNVVDYQNSLTPENVPFALVADSLFTNYKWTRRELREAESTGEKHGLRPTETLFGVDVWAQNTDNPGPPRITFPRKGGGGTNTGLALGVLAEAGFSAAIFGPAWTHEHFSTSAGHTISTAERVEQAMWLGKPLPPDLGCGCHEGLPHQTQEYVGSPIVNHAREYPAGSAHFFETDFNGAFQRMADAEAQNEKPIRPMLGSQGTLPRLWPLSALAWEQASDGPPTRVLYGELQDQHPGGLIIYTKIIGTARSVDWGSPSPRGTHYRLCLFKLNMLANESLAATIRSKGLEASLDVASGFYMGYNVPNSENLCYIHVETSSPRLNQVQDTTIKLSFPTADSRLVEFGVFGLGLITDQKPLGLCQIFNLTIKPTDQAESSWTIVGVRVMERGCSPDHGKRLTWEWRGSDESDPACLPWSKTTGPFSYFDVMIDQTELGRAYCMEFPIHREDFDGCKGEGAKVVIRGRLFGGSEIASFPMPLSRDDVGGPW</sequence>
<dbReference type="Pfam" id="PF03644">
    <property type="entry name" value="Glyco_hydro_85"/>
    <property type="match status" value="1"/>
</dbReference>
<dbReference type="GO" id="GO:0005829">
    <property type="term" value="C:cytosol"/>
    <property type="evidence" value="ECO:0007669"/>
    <property type="project" value="UniProtKB-SubCell"/>
</dbReference>
<dbReference type="PANTHER" id="PTHR13246:SF1">
    <property type="entry name" value="CYTOSOLIC ENDO-BETA-N-ACETYLGLUCOSAMINIDASE"/>
    <property type="match status" value="1"/>
</dbReference>
<evidence type="ECO:0000259" key="1">
    <source>
        <dbReference type="Pfam" id="PF03644"/>
    </source>
</evidence>
<evidence type="ECO:0000313" key="3">
    <source>
        <dbReference type="Proteomes" id="UP000664534"/>
    </source>
</evidence>
<dbReference type="Gene3D" id="3.20.20.80">
    <property type="entry name" value="Glycosidases"/>
    <property type="match status" value="1"/>
</dbReference>
<dbReference type="EMBL" id="CAJPDT010000051">
    <property type="protein sequence ID" value="CAF9928927.1"/>
    <property type="molecule type" value="Genomic_DNA"/>
</dbReference>
<dbReference type="InterPro" id="IPR005201">
    <property type="entry name" value="TIM_ENGase"/>
</dbReference>
<accession>A0A8H3II61</accession>
<reference evidence="2" key="1">
    <citation type="submission" date="2021-03" db="EMBL/GenBank/DDBJ databases">
        <authorList>
            <person name="Tagirdzhanova G."/>
        </authorList>
    </citation>
    <scope>NUCLEOTIDE SEQUENCE</scope>
</reference>
<dbReference type="GO" id="GO:0033925">
    <property type="term" value="F:mannosyl-glycoprotein endo-beta-N-acetylglucosaminidase activity"/>
    <property type="evidence" value="ECO:0007669"/>
    <property type="project" value="UniProtKB-EC"/>
</dbReference>
<evidence type="ECO:0000313" key="2">
    <source>
        <dbReference type="EMBL" id="CAF9928927.1"/>
    </source>
</evidence>